<dbReference type="AlphaFoldDB" id="A0A0P9FIX4"/>
<dbReference type="Gene3D" id="3.20.20.370">
    <property type="entry name" value="Glycoside hydrolase/deacetylase"/>
    <property type="match status" value="1"/>
</dbReference>
<proteinExistence type="predicted"/>
<dbReference type="EMBL" id="LJCR01000355">
    <property type="protein sequence ID" value="KPV53055.1"/>
    <property type="molecule type" value="Genomic_DNA"/>
</dbReference>
<accession>A0A0P9FIX4</accession>
<gene>
    <name evidence="2" type="ORF">SE17_11870</name>
</gene>
<dbReference type="SUPFAM" id="SSF88713">
    <property type="entry name" value="Glycoside hydrolase/deacetylase"/>
    <property type="match status" value="1"/>
</dbReference>
<dbReference type="GO" id="GO:0016810">
    <property type="term" value="F:hydrolase activity, acting on carbon-nitrogen (but not peptide) bonds"/>
    <property type="evidence" value="ECO:0007669"/>
    <property type="project" value="InterPro"/>
</dbReference>
<dbReference type="InterPro" id="IPR050248">
    <property type="entry name" value="Polysacc_deacetylase_ArnD"/>
</dbReference>
<dbReference type="GO" id="GO:0005975">
    <property type="term" value="P:carbohydrate metabolic process"/>
    <property type="evidence" value="ECO:0007669"/>
    <property type="project" value="InterPro"/>
</dbReference>
<dbReference type="Pfam" id="PF01522">
    <property type="entry name" value="Polysacc_deac_1"/>
    <property type="match status" value="1"/>
</dbReference>
<reference evidence="2 3" key="1">
    <citation type="submission" date="2015-09" db="EMBL/GenBank/DDBJ databases">
        <title>Draft genome sequence of Kouleothrix aurantiaca JCM 19913.</title>
        <authorList>
            <person name="Hemp J."/>
        </authorList>
    </citation>
    <scope>NUCLEOTIDE SEQUENCE [LARGE SCALE GENOMIC DNA]</scope>
    <source>
        <strain evidence="2 3">COM-B</strain>
    </source>
</reference>
<dbReference type="PANTHER" id="PTHR10587">
    <property type="entry name" value="GLYCOSYL TRANSFERASE-RELATED"/>
    <property type="match status" value="1"/>
</dbReference>
<comment type="caution">
    <text evidence="2">The sequence shown here is derived from an EMBL/GenBank/DDBJ whole genome shotgun (WGS) entry which is preliminary data.</text>
</comment>
<feature type="domain" description="NodB homology" evidence="1">
    <location>
        <begin position="37"/>
        <end position="223"/>
    </location>
</feature>
<organism evidence="2 3">
    <name type="scientific">Kouleothrix aurantiaca</name>
    <dbReference type="NCBI Taxonomy" id="186479"/>
    <lineage>
        <taxon>Bacteria</taxon>
        <taxon>Bacillati</taxon>
        <taxon>Chloroflexota</taxon>
        <taxon>Chloroflexia</taxon>
        <taxon>Chloroflexales</taxon>
        <taxon>Roseiflexineae</taxon>
        <taxon>Roseiflexaceae</taxon>
        <taxon>Kouleothrix</taxon>
    </lineage>
</organism>
<keyword evidence="3" id="KW-1185">Reference proteome</keyword>
<evidence type="ECO:0000313" key="3">
    <source>
        <dbReference type="Proteomes" id="UP000050509"/>
    </source>
</evidence>
<protein>
    <submittedName>
        <fullName evidence="2">Polysaccharide deacetylase</fullName>
    </submittedName>
</protein>
<evidence type="ECO:0000313" key="2">
    <source>
        <dbReference type="EMBL" id="KPV53055.1"/>
    </source>
</evidence>
<dbReference type="CDD" id="cd10917">
    <property type="entry name" value="CE4_NodB_like_6s_7s"/>
    <property type="match status" value="1"/>
</dbReference>
<dbReference type="Proteomes" id="UP000050509">
    <property type="component" value="Unassembled WGS sequence"/>
</dbReference>
<name>A0A0P9FIX4_9CHLR</name>
<dbReference type="PROSITE" id="PS51677">
    <property type="entry name" value="NODB"/>
    <property type="match status" value="1"/>
</dbReference>
<dbReference type="InterPro" id="IPR002509">
    <property type="entry name" value="NODB_dom"/>
</dbReference>
<dbReference type="PATRIC" id="fig|186479.3.peg.7369"/>
<dbReference type="PANTHER" id="PTHR10587:SF125">
    <property type="entry name" value="POLYSACCHARIDE DEACETYLASE YHEN-RELATED"/>
    <property type="match status" value="1"/>
</dbReference>
<evidence type="ECO:0000259" key="1">
    <source>
        <dbReference type="PROSITE" id="PS51677"/>
    </source>
</evidence>
<sequence length="237" mass="26733">MKNTMFLGLNKTGNLLLSPPMGGGLGQFRNHGPRNMRRIALTFDDGPSKPCTEELIEAMGEMNVKGTFFCVGQNAVINADLLRRMDAEGHVIGNHSLAHRRITSIKPWGGDHIDEGARYIGKILGKLPRLYRPPWGWLTPWEGRRLHQRGYTIVGWDVYTLDWCIPEIDGHAIADKARRITRPGSMLLFHDAYPGAQFWQKRETTRAIKRIVPALRAEGYEFVTVPELLNVAGYTSL</sequence>
<dbReference type="InterPro" id="IPR011330">
    <property type="entry name" value="Glyco_hydro/deAcase_b/a-brl"/>
</dbReference>